<dbReference type="Proteomes" id="UP000551758">
    <property type="component" value="Unassembled WGS sequence"/>
</dbReference>
<organism evidence="1 2">
    <name type="scientific">Diceros bicornis minor</name>
    <name type="common">South-central black rhinoceros</name>
    <dbReference type="NCBI Taxonomy" id="77932"/>
    <lineage>
        <taxon>Eukaryota</taxon>
        <taxon>Metazoa</taxon>
        <taxon>Chordata</taxon>
        <taxon>Craniata</taxon>
        <taxon>Vertebrata</taxon>
        <taxon>Euteleostomi</taxon>
        <taxon>Mammalia</taxon>
        <taxon>Eutheria</taxon>
        <taxon>Laurasiatheria</taxon>
        <taxon>Perissodactyla</taxon>
        <taxon>Rhinocerotidae</taxon>
        <taxon>Diceros</taxon>
    </lineage>
</organism>
<evidence type="ECO:0000313" key="1">
    <source>
        <dbReference type="EMBL" id="KAF5921266.1"/>
    </source>
</evidence>
<keyword evidence="2" id="KW-1185">Reference proteome</keyword>
<comment type="caution">
    <text evidence="1">The sequence shown here is derived from an EMBL/GenBank/DDBJ whole genome shotgun (WGS) entry which is preliminary data.</text>
</comment>
<accession>A0A7J7F0N0</accession>
<dbReference type="AlphaFoldDB" id="A0A7J7F0N0"/>
<sequence length="161" mass="17330">MNGWMLDSELSYTVVSNCGEFVVFHLGIVGGQERPFYSILEAETVLCTAWIGPASGSSIYPEAEGTPLPATGALLPGSVKKLNCLRKQCFLLQVNYFAQSFRVPSDIFASVCSVVLMFLSAGPIAPPPQECLPSERTKTAETGALMDAQANYEVETKKAIT</sequence>
<protein>
    <submittedName>
        <fullName evidence="1">Uncharacterized protein</fullName>
    </submittedName>
</protein>
<evidence type="ECO:0000313" key="2">
    <source>
        <dbReference type="Proteomes" id="UP000551758"/>
    </source>
</evidence>
<reference evidence="1 2" key="1">
    <citation type="journal article" date="2020" name="Mol. Biol. Evol.">
        <title>Interspecific Gene Flow and the Evolution of Specialization in Black and White Rhinoceros.</title>
        <authorList>
            <person name="Moodley Y."/>
            <person name="Westbury M.V."/>
            <person name="Russo I.M."/>
            <person name="Gopalakrishnan S."/>
            <person name="Rakotoarivelo A."/>
            <person name="Olsen R.A."/>
            <person name="Prost S."/>
            <person name="Tunstall T."/>
            <person name="Ryder O.A."/>
            <person name="Dalen L."/>
            <person name="Bruford M.W."/>
        </authorList>
    </citation>
    <scope>NUCLEOTIDE SEQUENCE [LARGE SCALE GENOMIC DNA]</scope>
    <source>
        <strain evidence="1">SBR-YM</strain>
        <tissue evidence="1">Skin</tissue>
    </source>
</reference>
<gene>
    <name evidence="1" type="ORF">HPG69_018666</name>
</gene>
<name>A0A7J7F0N0_DICBM</name>
<proteinExistence type="predicted"/>
<dbReference type="EMBL" id="JACDTQ010001719">
    <property type="protein sequence ID" value="KAF5921266.1"/>
    <property type="molecule type" value="Genomic_DNA"/>
</dbReference>